<keyword evidence="8" id="KW-0902">Two-component regulatory system</keyword>
<dbReference type="EC" id="2.7.13.3" evidence="2"/>
<evidence type="ECO:0000256" key="8">
    <source>
        <dbReference type="ARBA" id="ARBA00023012"/>
    </source>
</evidence>
<dbReference type="SUPFAM" id="SSF55874">
    <property type="entry name" value="ATPase domain of HSP90 chaperone/DNA topoisomerase II/histidine kinase"/>
    <property type="match status" value="1"/>
</dbReference>
<dbReference type="GO" id="GO:0016301">
    <property type="term" value="F:kinase activity"/>
    <property type="evidence" value="ECO:0007669"/>
    <property type="project" value="UniProtKB-KW"/>
</dbReference>
<reference evidence="11 12" key="1">
    <citation type="submission" date="2024-03" db="EMBL/GenBank/DDBJ databases">
        <title>Actinomycetospora sp. OC33-EN07, a novel actinomycete isolated from wild orchid (Aerides multiflora).</title>
        <authorList>
            <person name="Suriyachadkun C."/>
        </authorList>
    </citation>
    <scope>NUCLEOTIDE SEQUENCE [LARGE SCALE GENOMIC DNA]</scope>
    <source>
        <strain evidence="11 12">OC33-EN07</strain>
    </source>
</reference>
<feature type="transmembrane region" description="Helical" evidence="9">
    <location>
        <begin position="151"/>
        <end position="169"/>
    </location>
</feature>
<feature type="transmembrane region" description="Helical" evidence="9">
    <location>
        <begin position="79"/>
        <end position="100"/>
    </location>
</feature>
<accession>A0ABU8MEQ8</accession>
<comment type="caution">
    <text evidence="11">The sequence shown here is derived from an EMBL/GenBank/DDBJ whole genome shotgun (WGS) entry which is preliminary data.</text>
</comment>
<dbReference type="Gene3D" id="3.30.565.10">
    <property type="entry name" value="Histidine kinase-like ATPase, C-terminal domain"/>
    <property type="match status" value="1"/>
</dbReference>
<dbReference type="RefSeq" id="WP_337706274.1">
    <property type="nucleotide sequence ID" value="NZ_JBBEGM010000014.1"/>
</dbReference>
<dbReference type="InterPro" id="IPR036890">
    <property type="entry name" value="HATPase_C_sf"/>
</dbReference>
<protein>
    <recommendedName>
        <fullName evidence="2">histidine kinase</fullName>
        <ecNumber evidence="2">2.7.13.3</ecNumber>
    </recommendedName>
</protein>
<evidence type="ECO:0000256" key="3">
    <source>
        <dbReference type="ARBA" id="ARBA00022553"/>
    </source>
</evidence>
<name>A0ABU8MEQ8_9PSEU</name>
<dbReference type="SUPFAM" id="SSF55781">
    <property type="entry name" value="GAF domain-like"/>
    <property type="match status" value="1"/>
</dbReference>
<dbReference type="PANTHER" id="PTHR24421:SF10">
    <property type="entry name" value="NITRATE_NITRITE SENSOR PROTEIN NARQ"/>
    <property type="match status" value="1"/>
</dbReference>
<keyword evidence="7" id="KW-0067">ATP-binding</keyword>
<feature type="transmembrane region" description="Helical" evidence="9">
    <location>
        <begin position="52"/>
        <end position="72"/>
    </location>
</feature>
<evidence type="ECO:0000256" key="4">
    <source>
        <dbReference type="ARBA" id="ARBA00022679"/>
    </source>
</evidence>
<dbReference type="InterPro" id="IPR003594">
    <property type="entry name" value="HATPase_dom"/>
</dbReference>
<proteinExistence type="predicted"/>
<comment type="catalytic activity">
    <reaction evidence="1">
        <text>ATP + protein L-histidine = ADP + protein N-phospho-L-histidine.</text>
        <dbReference type="EC" id="2.7.13.3"/>
    </reaction>
</comment>
<keyword evidence="9" id="KW-1133">Transmembrane helix</keyword>
<organism evidence="11 12">
    <name type="scientific">Actinomycetospora flava</name>
    <dbReference type="NCBI Taxonomy" id="3129232"/>
    <lineage>
        <taxon>Bacteria</taxon>
        <taxon>Bacillati</taxon>
        <taxon>Actinomycetota</taxon>
        <taxon>Actinomycetes</taxon>
        <taxon>Pseudonocardiales</taxon>
        <taxon>Pseudonocardiaceae</taxon>
        <taxon>Actinomycetospora</taxon>
    </lineage>
</organism>
<dbReference type="EMBL" id="JBBEGM010000014">
    <property type="protein sequence ID" value="MEJ2864908.1"/>
    <property type="molecule type" value="Genomic_DNA"/>
</dbReference>
<dbReference type="Proteomes" id="UP001369736">
    <property type="component" value="Unassembled WGS sequence"/>
</dbReference>
<keyword evidence="4" id="KW-0808">Transferase</keyword>
<dbReference type="Gene3D" id="1.20.5.1930">
    <property type="match status" value="1"/>
</dbReference>
<feature type="domain" description="Histidine kinase/HSP90-like ATPase" evidence="10">
    <location>
        <begin position="574"/>
        <end position="660"/>
    </location>
</feature>
<evidence type="ECO:0000256" key="7">
    <source>
        <dbReference type="ARBA" id="ARBA00022840"/>
    </source>
</evidence>
<dbReference type="CDD" id="cd16917">
    <property type="entry name" value="HATPase_UhpB-NarQ-NarX-like"/>
    <property type="match status" value="1"/>
</dbReference>
<evidence type="ECO:0000256" key="1">
    <source>
        <dbReference type="ARBA" id="ARBA00000085"/>
    </source>
</evidence>
<dbReference type="SMART" id="SM00387">
    <property type="entry name" value="HATPase_c"/>
    <property type="match status" value="1"/>
</dbReference>
<dbReference type="InterPro" id="IPR050482">
    <property type="entry name" value="Sensor_HK_TwoCompSys"/>
</dbReference>
<evidence type="ECO:0000313" key="11">
    <source>
        <dbReference type="EMBL" id="MEJ2864908.1"/>
    </source>
</evidence>
<dbReference type="InterPro" id="IPR011712">
    <property type="entry name" value="Sig_transdc_His_kin_sub3_dim/P"/>
</dbReference>
<keyword evidence="5" id="KW-0547">Nucleotide-binding</keyword>
<feature type="transmembrane region" description="Helical" evidence="9">
    <location>
        <begin position="229"/>
        <end position="248"/>
    </location>
</feature>
<sequence>MTTTPVTRTDGPGRRSAVAAWALFAVVVLEVATAVVGAAVAGVSLAEAVDGFVVTNIAIGLSCATAGVLIAWQRPRRALGWLLLAAGVSQAATAAVAPLLDLGSQRAWAEPVLRTLDTVFVLAWPWSIALFLPLALFVFPDGLLPGRPWRAIAAATVPASVLFALNVGTEPGQTVGPRTLRPWLVIEDYATLQPLWTISEILQVLTLIAAVTGLVVRYRRGDEQQRRQLLWLVLALLGMIAIVVPWGIFDAGPILQLLAIALVPAAMTIAVLRHQLLDIRLVLSRTVLYALLTVGVVGVYLALVAVADAVLRREGANVLVTLLIAVGFNPVRVRLQRVVDRALYGDRNDPVRALSLMGDRLRTGTGPDDVLVAVAEALRLPHVAVRREGVVTAAHGTEPSTTEVLPLRYRDEHVGDLVVGVRRGQGTLHQADRAALELLAVPLAVAVHATELSAQVQRSRAELVGAREEERRRLRRDLHDGLGPALTGIAFAADAAGNVLTTDPPRAEALLRGLRAAAGEAIDDIRRLVHALRPPALDELGLVGALRRHVDGLGGDAVTVTVHDDGELPALSAAVEVAAYRIAVEAVTNAVRHAGPSRVDVRIEDNGALELAITDDGRSATTWDSGVGLASMRERVAELGGTLVAGPQAGGGRVSARLPL</sequence>
<feature type="transmembrane region" description="Helical" evidence="9">
    <location>
        <begin position="21"/>
        <end position="46"/>
    </location>
</feature>
<gene>
    <name evidence="11" type="ORF">WCD58_27375</name>
</gene>
<dbReference type="Pfam" id="PF07730">
    <property type="entry name" value="HisKA_3"/>
    <property type="match status" value="1"/>
</dbReference>
<evidence type="ECO:0000313" key="12">
    <source>
        <dbReference type="Proteomes" id="UP001369736"/>
    </source>
</evidence>
<keyword evidence="9" id="KW-0812">Transmembrane</keyword>
<evidence type="ECO:0000256" key="5">
    <source>
        <dbReference type="ARBA" id="ARBA00022741"/>
    </source>
</evidence>
<feature type="transmembrane region" description="Helical" evidence="9">
    <location>
        <begin position="254"/>
        <end position="274"/>
    </location>
</feature>
<evidence type="ECO:0000259" key="10">
    <source>
        <dbReference type="SMART" id="SM00387"/>
    </source>
</evidence>
<evidence type="ECO:0000256" key="6">
    <source>
        <dbReference type="ARBA" id="ARBA00022777"/>
    </source>
</evidence>
<dbReference type="Pfam" id="PF02518">
    <property type="entry name" value="HATPase_c"/>
    <property type="match status" value="1"/>
</dbReference>
<feature type="transmembrane region" description="Helical" evidence="9">
    <location>
        <begin position="286"/>
        <end position="310"/>
    </location>
</feature>
<evidence type="ECO:0000256" key="9">
    <source>
        <dbReference type="SAM" id="Phobius"/>
    </source>
</evidence>
<feature type="transmembrane region" description="Helical" evidence="9">
    <location>
        <begin position="120"/>
        <end position="139"/>
    </location>
</feature>
<dbReference type="PANTHER" id="PTHR24421">
    <property type="entry name" value="NITRATE/NITRITE SENSOR PROTEIN NARX-RELATED"/>
    <property type="match status" value="1"/>
</dbReference>
<keyword evidence="6 11" id="KW-0418">Kinase</keyword>
<feature type="transmembrane region" description="Helical" evidence="9">
    <location>
        <begin position="195"/>
        <end position="217"/>
    </location>
</feature>
<keyword evidence="12" id="KW-1185">Reference proteome</keyword>
<keyword evidence="3" id="KW-0597">Phosphoprotein</keyword>
<keyword evidence="9" id="KW-0472">Membrane</keyword>
<evidence type="ECO:0000256" key="2">
    <source>
        <dbReference type="ARBA" id="ARBA00012438"/>
    </source>
</evidence>